<reference evidence="7 8" key="1">
    <citation type="submission" date="2024-10" db="EMBL/GenBank/DDBJ databases">
        <authorList>
            <person name="Cho J.-C."/>
        </authorList>
    </citation>
    <scope>NUCLEOTIDE SEQUENCE [LARGE SCALE GENOMIC DNA]</scope>
    <source>
        <strain evidence="7 8">KCTC29696</strain>
    </source>
</reference>
<dbReference type="PROSITE" id="PS50977">
    <property type="entry name" value="HTH_TETR_2"/>
    <property type="match status" value="1"/>
</dbReference>
<feature type="region of interest" description="Disordered" evidence="5">
    <location>
        <begin position="1"/>
        <end position="29"/>
    </location>
</feature>
<dbReference type="InterPro" id="IPR009057">
    <property type="entry name" value="Homeodomain-like_sf"/>
</dbReference>
<sequence length="255" mass="27092">MAKDSGDGLPPGVETAWGLRERPGKGPRPGLSVSRIVGAAIELAAAEGIAAVSMARVAAALGVSTMSLYRYVTSKEELLVLMEDTASGPPPQGPVPEEEGWRAALAHWARSHREVLHRNLWMLRIPVSSPPVTPNSVAWMERGLACLRGTGLDEGEKIQVILLVSGFVRNEATLAADIEAAARASGRSAAETMDSYTRLLGRLTDPERFPAVTALLASGAMNQPPEGPDDDFVFGLERLLDGVEALVRARNAPGR</sequence>
<evidence type="ECO:0000256" key="1">
    <source>
        <dbReference type="ARBA" id="ARBA00023015"/>
    </source>
</evidence>
<comment type="caution">
    <text evidence="7">The sequence shown here is derived from an EMBL/GenBank/DDBJ whole genome shotgun (WGS) entry which is preliminary data.</text>
</comment>
<accession>A0ABW7HSD5</accession>
<evidence type="ECO:0000259" key="6">
    <source>
        <dbReference type="PROSITE" id="PS50977"/>
    </source>
</evidence>
<dbReference type="InterPro" id="IPR001647">
    <property type="entry name" value="HTH_TetR"/>
</dbReference>
<evidence type="ECO:0000256" key="5">
    <source>
        <dbReference type="SAM" id="MobiDB-lite"/>
    </source>
</evidence>
<feature type="domain" description="HTH tetR-type" evidence="6">
    <location>
        <begin position="30"/>
        <end position="90"/>
    </location>
</feature>
<dbReference type="EMBL" id="JBIHMK010000031">
    <property type="protein sequence ID" value="MFH0248685.1"/>
    <property type="molecule type" value="Genomic_DNA"/>
</dbReference>
<protein>
    <submittedName>
        <fullName evidence="7">TetR/AcrR family transcriptional regulator</fullName>
    </submittedName>
</protein>
<dbReference type="RefSeq" id="WP_345542360.1">
    <property type="nucleotide sequence ID" value="NZ_BAABEN010000005.1"/>
</dbReference>
<keyword evidence="8" id="KW-1185">Reference proteome</keyword>
<evidence type="ECO:0000256" key="3">
    <source>
        <dbReference type="ARBA" id="ARBA00023163"/>
    </source>
</evidence>
<dbReference type="Gene3D" id="1.10.10.60">
    <property type="entry name" value="Homeodomain-like"/>
    <property type="match status" value="1"/>
</dbReference>
<dbReference type="Pfam" id="PF02909">
    <property type="entry name" value="TetR_C_1"/>
    <property type="match status" value="1"/>
</dbReference>
<keyword evidence="3" id="KW-0804">Transcription</keyword>
<dbReference type="Pfam" id="PF00440">
    <property type="entry name" value="TetR_N"/>
    <property type="match status" value="1"/>
</dbReference>
<dbReference type="Gene3D" id="1.10.357.10">
    <property type="entry name" value="Tetracycline Repressor, domain 2"/>
    <property type="match status" value="1"/>
</dbReference>
<dbReference type="InterPro" id="IPR004111">
    <property type="entry name" value="Repressor_TetR_C"/>
</dbReference>
<keyword evidence="2 4" id="KW-0238">DNA-binding</keyword>
<dbReference type="Proteomes" id="UP001607069">
    <property type="component" value="Unassembled WGS sequence"/>
</dbReference>
<evidence type="ECO:0000256" key="2">
    <source>
        <dbReference type="ARBA" id="ARBA00023125"/>
    </source>
</evidence>
<keyword evidence="1" id="KW-0805">Transcription regulation</keyword>
<gene>
    <name evidence="7" type="ORF">ACG5V6_10725</name>
</gene>
<dbReference type="PRINTS" id="PR00455">
    <property type="entry name" value="HTHTETR"/>
</dbReference>
<evidence type="ECO:0000256" key="4">
    <source>
        <dbReference type="PROSITE-ProRule" id="PRU00335"/>
    </source>
</evidence>
<dbReference type="SUPFAM" id="SSF46689">
    <property type="entry name" value="Homeodomain-like"/>
    <property type="match status" value="1"/>
</dbReference>
<feature type="DNA-binding region" description="H-T-H motif" evidence="4">
    <location>
        <begin position="53"/>
        <end position="72"/>
    </location>
</feature>
<dbReference type="InterPro" id="IPR036271">
    <property type="entry name" value="Tet_transcr_reg_TetR-rel_C_sf"/>
</dbReference>
<proteinExistence type="predicted"/>
<dbReference type="PANTHER" id="PTHR30055:SF151">
    <property type="entry name" value="TRANSCRIPTIONAL REGULATORY PROTEIN"/>
    <property type="match status" value="1"/>
</dbReference>
<name>A0ABW7HSD5_9ACTN</name>
<dbReference type="PANTHER" id="PTHR30055">
    <property type="entry name" value="HTH-TYPE TRANSCRIPTIONAL REGULATOR RUTR"/>
    <property type="match status" value="1"/>
</dbReference>
<evidence type="ECO:0000313" key="8">
    <source>
        <dbReference type="Proteomes" id="UP001607069"/>
    </source>
</evidence>
<evidence type="ECO:0000313" key="7">
    <source>
        <dbReference type="EMBL" id="MFH0248685.1"/>
    </source>
</evidence>
<dbReference type="SUPFAM" id="SSF48498">
    <property type="entry name" value="Tetracyclin repressor-like, C-terminal domain"/>
    <property type="match status" value="1"/>
</dbReference>
<dbReference type="InterPro" id="IPR050109">
    <property type="entry name" value="HTH-type_TetR-like_transc_reg"/>
</dbReference>
<organism evidence="7 8">
    <name type="scientific">Streptomyces chitinivorans</name>
    <dbReference type="NCBI Taxonomy" id="1257027"/>
    <lineage>
        <taxon>Bacteria</taxon>
        <taxon>Bacillati</taxon>
        <taxon>Actinomycetota</taxon>
        <taxon>Actinomycetes</taxon>
        <taxon>Kitasatosporales</taxon>
        <taxon>Streptomycetaceae</taxon>
        <taxon>Streptomyces</taxon>
    </lineage>
</organism>